<feature type="chain" id="PRO_5032591249" evidence="1">
    <location>
        <begin position="23"/>
        <end position="116"/>
    </location>
</feature>
<accession>A0A842HZF2</accession>
<organism evidence="2 3">
    <name type="scientific">Parasphingopyxis marina</name>
    <dbReference type="NCBI Taxonomy" id="2761622"/>
    <lineage>
        <taxon>Bacteria</taxon>
        <taxon>Pseudomonadati</taxon>
        <taxon>Pseudomonadota</taxon>
        <taxon>Alphaproteobacteria</taxon>
        <taxon>Sphingomonadales</taxon>
        <taxon>Sphingomonadaceae</taxon>
        <taxon>Parasphingopyxis</taxon>
    </lineage>
</organism>
<dbReference type="Proteomes" id="UP000564378">
    <property type="component" value="Unassembled WGS sequence"/>
</dbReference>
<dbReference type="RefSeq" id="WP_185801057.1">
    <property type="nucleotide sequence ID" value="NZ_JACJVJ010000002.1"/>
</dbReference>
<dbReference type="AlphaFoldDB" id="A0A842HZF2"/>
<dbReference type="EMBL" id="JACJVJ010000002">
    <property type="protein sequence ID" value="MBC2777741.1"/>
    <property type="molecule type" value="Genomic_DNA"/>
</dbReference>
<keyword evidence="1" id="KW-0732">Signal</keyword>
<protein>
    <submittedName>
        <fullName evidence="2">Uncharacterized protein</fullName>
    </submittedName>
</protein>
<comment type="caution">
    <text evidence="2">The sequence shown here is derived from an EMBL/GenBank/DDBJ whole genome shotgun (WGS) entry which is preliminary data.</text>
</comment>
<name>A0A842HZF2_9SPHN</name>
<evidence type="ECO:0000313" key="3">
    <source>
        <dbReference type="Proteomes" id="UP000564378"/>
    </source>
</evidence>
<keyword evidence="3" id="KW-1185">Reference proteome</keyword>
<gene>
    <name evidence="2" type="ORF">H6P80_08915</name>
</gene>
<sequence>MIKLFSVFALLPLLTLASAAAAQNVHRLSDEEIAEIEARPSLSPDQVALLERHGDEEPARRMQSELSIGIGTHGYFDVRASTLIPLGSGGMLALSLQRTEFDNVPLGYILDPGVHY</sequence>
<feature type="signal peptide" evidence="1">
    <location>
        <begin position="1"/>
        <end position="22"/>
    </location>
</feature>
<evidence type="ECO:0000313" key="2">
    <source>
        <dbReference type="EMBL" id="MBC2777741.1"/>
    </source>
</evidence>
<proteinExistence type="predicted"/>
<reference evidence="2 3" key="1">
    <citation type="submission" date="2020-08" db="EMBL/GenBank/DDBJ databases">
        <title>Draft genome sequence of Parasphingopyxis sp. GrpM-11.</title>
        <authorList>
            <person name="Oh J."/>
            <person name="Roh D.-H."/>
        </authorList>
    </citation>
    <scope>NUCLEOTIDE SEQUENCE [LARGE SCALE GENOMIC DNA]</scope>
    <source>
        <strain evidence="2 3">GrpM-11</strain>
    </source>
</reference>
<evidence type="ECO:0000256" key="1">
    <source>
        <dbReference type="SAM" id="SignalP"/>
    </source>
</evidence>